<proteinExistence type="predicted"/>
<dbReference type="OrthoDB" id="2367247at2759"/>
<protein>
    <submittedName>
        <fullName evidence="1">13977_t:CDS:1</fullName>
    </submittedName>
</protein>
<accession>A0A9N9DYU7</accession>
<sequence>MPFCTSCSHTLSSEEFIYEGKSYKTCARCMIKIKSKPVEKDKLYNEKTIIEVIFVQDISNYIANAIADLENHSKLSLAFSISFDEVTLNTVGTDVKTMAKLIIDEIEKDTSNFSNKSLIC</sequence>
<dbReference type="EMBL" id="CAJVPY010006196">
    <property type="protein sequence ID" value="CAG8658211.1"/>
    <property type="molecule type" value="Genomic_DNA"/>
</dbReference>
<evidence type="ECO:0000313" key="1">
    <source>
        <dbReference type="EMBL" id="CAG8658211.1"/>
    </source>
</evidence>
<dbReference type="AlphaFoldDB" id="A0A9N9DYU7"/>
<name>A0A9N9DYU7_9GLOM</name>
<dbReference type="Proteomes" id="UP000789405">
    <property type="component" value="Unassembled WGS sequence"/>
</dbReference>
<comment type="caution">
    <text evidence="1">The sequence shown here is derived from an EMBL/GenBank/DDBJ whole genome shotgun (WGS) entry which is preliminary data.</text>
</comment>
<organism evidence="1 2">
    <name type="scientific">Dentiscutata erythropus</name>
    <dbReference type="NCBI Taxonomy" id="1348616"/>
    <lineage>
        <taxon>Eukaryota</taxon>
        <taxon>Fungi</taxon>
        <taxon>Fungi incertae sedis</taxon>
        <taxon>Mucoromycota</taxon>
        <taxon>Glomeromycotina</taxon>
        <taxon>Glomeromycetes</taxon>
        <taxon>Diversisporales</taxon>
        <taxon>Gigasporaceae</taxon>
        <taxon>Dentiscutata</taxon>
    </lineage>
</organism>
<reference evidence="1" key="1">
    <citation type="submission" date="2021-06" db="EMBL/GenBank/DDBJ databases">
        <authorList>
            <person name="Kallberg Y."/>
            <person name="Tangrot J."/>
            <person name="Rosling A."/>
        </authorList>
    </citation>
    <scope>NUCLEOTIDE SEQUENCE</scope>
    <source>
        <strain evidence="1">MA453B</strain>
    </source>
</reference>
<evidence type="ECO:0000313" key="2">
    <source>
        <dbReference type="Proteomes" id="UP000789405"/>
    </source>
</evidence>
<keyword evidence="2" id="KW-1185">Reference proteome</keyword>
<gene>
    <name evidence="1" type="ORF">DERYTH_LOCUS10566</name>
</gene>